<dbReference type="PROSITE" id="PS50812">
    <property type="entry name" value="PWWP"/>
    <property type="match status" value="1"/>
</dbReference>
<gene>
    <name evidence="3" type="ORF">pdam_00016047</name>
</gene>
<organism evidence="3 4">
    <name type="scientific">Pocillopora damicornis</name>
    <name type="common">Cauliflower coral</name>
    <name type="synonym">Millepora damicornis</name>
    <dbReference type="NCBI Taxonomy" id="46731"/>
    <lineage>
        <taxon>Eukaryota</taxon>
        <taxon>Metazoa</taxon>
        <taxon>Cnidaria</taxon>
        <taxon>Anthozoa</taxon>
        <taxon>Hexacorallia</taxon>
        <taxon>Scleractinia</taxon>
        <taxon>Astrocoeniina</taxon>
        <taxon>Pocilloporidae</taxon>
        <taxon>Pocillopora</taxon>
    </lineage>
</organism>
<dbReference type="GO" id="GO:0003682">
    <property type="term" value="F:chromatin binding"/>
    <property type="evidence" value="ECO:0007669"/>
    <property type="project" value="TreeGrafter"/>
</dbReference>
<proteinExistence type="predicted"/>
<accession>A0A3M6UQ09</accession>
<feature type="compositionally biased region" description="Polar residues" evidence="1">
    <location>
        <begin position="134"/>
        <end position="149"/>
    </location>
</feature>
<keyword evidence="4" id="KW-1185">Reference proteome</keyword>
<evidence type="ECO:0000313" key="3">
    <source>
        <dbReference type="EMBL" id="RMX55715.1"/>
    </source>
</evidence>
<dbReference type="InterPro" id="IPR000313">
    <property type="entry name" value="PWWP_dom"/>
</dbReference>
<dbReference type="PANTHER" id="PTHR16112:SF22">
    <property type="entry name" value="PWWP DOMAIN-CONTAINING 2B"/>
    <property type="match status" value="1"/>
</dbReference>
<dbReference type="OrthoDB" id="5964980at2759"/>
<dbReference type="CDD" id="cd20140">
    <property type="entry name" value="PWWP_PWWP2"/>
    <property type="match status" value="1"/>
</dbReference>
<reference evidence="3 4" key="1">
    <citation type="journal article" date="2018" name="Sci. Rep.">
        <title>Comparative analysis of the Pocillopora damicornis genome highlights role of immune system in coral evolution.</title>
        <authorList>
            <person name="Cunning R."/>
            <person name="Bay R.A."/>
            <person name="Gillette P."/>
            <person name="Baker A.C."/>
            <person name="Traylor-Knowles N."/>
        </authorList>
    </citation>
    <scope>NUCLEOTIDE SEQUENCE [LARGE SCALE GENOMIC DNA]</scope>
    <source>
        <strain evidence="3">RSMAS</strain>
        <tissue evidence="3">Whole animal</tissue>
    </source>
</reference>
<dbReference type="Gene3D" id="2.30.30.140">
    <property type="match status" value="1"/>
</dbReference>
<feature type="compositionally biased region" description="Basic and acidic residues" evidence="1">
    <location>
        <begin position="311"/>
        <end position="321"/>
    </location>
</feature>
<feature type="region of interest" description="Disordered" evidence="1">
    <location>
        <begin position="307"/>
        <end position="358"/>
    </location>
</feature>
<dbReference type="EMBL" id="RCHS01001016">
    <property type="protein sequence ID" value="RMX55715.1"/>
    <property type="molecule type" value="Genomic_DNA"/>
</dbReference>
<dbReference type="SMART" id="SM00293">
    <property type="entry name" value="PWWP"/>
    <property type="match status" value="1"/>
</dbReference>
<evidence type="ECO:0000313" key="4">
    <source>
        <dbReference type="Proteomes" id="UP000275408"/>
    </source>
</evidence>
<dbReference type="AlphaFoldDB" id="A0A3M6UQ09"/>
<protein>
    <recommendedName>
        <fullName evidence="2">PWWP domain-containing protein</fullName>
    </recommendedName>
</protein>
<dbReference type="Proteomes" id="UP000275408">
    <property type="component" value="Unassembled WGS sequence"/>
</dbReference>
<feature type="region of interest" description="Disordered" evidence="1">
    <location>
        <begin position="485"/>
        <end position="515"/>
    </location>
</feature>
<comment type="caution">
    <text evidence="3">The sequence shown here is derived from an EMBL/GenBank/DDBJ whole genome shotgun (WGS) entry which is preliminary data.</text>
</comment>
<feature type="region of interest" description="Disordered" evidence="1">
    <location>
        <begin position="402"/>
        <end position="424"/>
    </location>
</feature>
<dbReference type="Pfam" id="PF00855">
    <property type="entry name" value="PWWP"/>
    <property type="match status" value="1"/>
</dbReference>
<feature type="compositionally biased region" description="Low complexity" evidence="1">
    <location>
        <begin position="198"/>
        <end position="211"/>
    </location>
</feature>
<feature type="domain" description="PWWP" evidence="2">
    <location>
        <begin position="538"/>
        <end position="599"/>
    </location>
</feature>
<dbReference type="GO" id="GO:0005634">
    <property type="term" value="C:nucleus"/>
    <property type="evidence" value="ECO:0007669"/>
    <property type="project" value="TreeGrafter"/>
</dbReference>
<dbReference type="GO" id="GO:0010369">
    <property type="term" value="C:chromocenter"/>
    <property type="evidence" value="ECO:0007669"/>
    <property type="project" value="TreeGrafter"/>
</dbReference>
<dbReference type="SUPFAM" id="SSF63748">
    <property type="entry name" value="Tudor/PWWP/MBT"/>
    <property type="match status" value="1"/>
</dbReference>
<sequence>MSCLQAGSVLSATVEQALENCLLVSVKHRSKVFRGVLFDEKNAVVWRTSLEEQATNVEPEKKTLGSSSAIGDGASRWSTRQASLFYKRHNNRSFSSRRIPSLFSEVKVLTDADLIKESRESSKNMVDKMESSTKRSSASGYQKSKQGQITKAKENSRRKTNLSSQINVRNSKCEANLKRKSSNQDSCSRSRKRRPDSVKVVGKGVQKQTQTKKPKADFKDPLKTEVKMESKWSLGSKNLAAKGVSSTQFKLLLTNSCSVPVVPVEVMSSSGQRQLGAVLSFNKLDPPLCSVTKRMTSSNDKELLTSLTDDQNVHDNVDKTDQNQSKQSDAEVNPTSRRIENSNEIATRSEGTVEGEREETCVSNILHDQYVRLSPSQEQDIERQDSNKITQTEEVVEALDDFDGERNNNESVASEEQQNTGTQEAQLVNVPLKRSARISERREYILHSQPKSAKLGHKKSSVESNVLEEVESVFGQDNAVLKSSGSLISNQPTEGSTPTNQNSHKQKNSASSTKYTQRMTWKLQPQMTPADNINPVSVGDIVWGKVHGHPWWPGRVLAISGIRNEESNNPWDRDAHVSWFGSNTSSIMHIHSLQLFLPNFAKRHKKQKKGYYRVAVRQAQEALMALNGTD</sequence>
<evidence type="ECO:0000259" key="2">
    <source>
        <dbReference type="PROSITE" id="PS50812"/>
    </source>
</evidence>
<feature type="compositionally biased region" description="Polar residues" evidence="1">
    <location>
        <begin position="161"/>
        <end position="170"/>
    </location>
</feature>
<feature type="compositionally biased region" description="Basic and acidic residues" evidence="1">
    <location>
        <begin position="120"/>
        <end position="133"/>
    </location>
</feature>
<evidence type="ECO:0000256" key="1">
    <source>
        <dbReference type="SAM" id="MobiDB-lite"/>
    </source>
</evidence>
<feature type="region of interest" description="Disordered" evidence="1">
    <location>
        <begin position="120"/>
        <end position="222"/>
    </location>
</feature>
<dbReference type="PANTHER" id="PTHR16112">
    <property type="entry name" value="METHYL-CPG BINDING PROTEIN, DROSOPHILA"/>
    <property type="match status" value="1"/>
</dbReference>
<name>A0A3M6UQ09_POCDA</name>
<feature type="compositionally biased region" description="Polar residues" evidence="1">
    <location>
        <begin position="409"/>
        <end position="424"/>
    </location>
</feature>